<gene>
    <name evidence="2" type="ORF">EYF80_059356</name>
</gene>
<protein>
    <submittedName>
        <fullName evidence="2">Uncharacterized protein</fullName>
    </submittedName>
</protein>
<evidence type="ECO:0000313" key="2">
    <source>
        <dbReference type="EMBL" id="TNN30492.1"/>
    </source>
</evidence>
<reference evidence="2 3" key="1">
    <citation type="submission" date="2019-03" db="EMBL/GenBank/DDBJ databases">
        <title>First draft genome of Liparis tanakae, snailfish: a comprehensive survey of snailfish specific genes.</title>
        <authorList>
            <person name="Kim W."/>
            <person name="Song I."/>
            <person name="Jeong J.-H."/>
            <person name="Kim D."/>
            <person name="Kim S."/>
            <person name="Ryu S."/>
            <person name="Song J.Y."/>
            <person name="Lee S.K."/>
        </authorList>
    </citation>
    <scope>NUCLEOTIDE SEQUENCE [LARGE SCALE GENOMIC DNA]</scope>
    <source>
        <tissue evidence="2">Muscle</tissue>
    </source>
</reference>
<dbReference type="Proteomes" id="UP000314294">
    <property type="component" value="Unassembled WGS sequence"/>
</dbReference>
<comment type="caution">
    <text evidence="2">The sequence shown here is derived from an EMBL/GenBank/DDBJ whole genome shotgun (WGS) entry which is preliminary data.</text>
</comment>
<accession>A0A4Z2EQ99</accession>
<keyword evidence="3" id="KW-1185">Reference proteome</keyword>
<sequence length="68" mass="7261">MSTEVEAASMSTEVEAASMSTEPQGGSGRQFLCATAFGQVREEEEEEEEEEMSIIGLAAVPVLGLHQK</sequence>
<proteinExistence type="predicted"/>
<name>A0A4Z2EQ99_9TELE</name>
<organism evidence="2 3">
    <name type="scientific">Liparis tanakae</name>
    <name type="common">Tanaka's snailfish</name>
    <dbReference type="NCBI Taxonomy" id="230148"/>
    <lineage>
        <taxon>Eukaryota</taxon>
        <taxon>Metazoa</taxon>
        <taxon>Chordata</taxon>
        <taxon>Craniata</taxon>
        <taxon>Vertebrata</taxon>
        <taxon>Euteleostomi</taxon>
        <taxon>Actinopterygii</taxon>
        <taxon>Neopterygii</taxon>
        <taxon>Teleostei</taxon>
        <taxon>Neoteleostei</taxon>
        <taxon>Acanthomorphata</taxon>
        <taxon>Eupercaria</taxon>
        <taxon>Perciformes</taxon>
        <taxon>Cottioidei</taxon>
        <taxon>Cottales</taxon>
        <taxon>Liparidae</taxon>
        <taxon>Liparis</taxon>
    </lineage>
</organism>
<dbReference type="EMBL" id="SRLO01004429">
    <property type="protein sequence ID" value="TNN30492.1"/>
    <property type="molecule type" value="Genomic_DNA"/>
</dbReference>
<feature type="region of interest" description="Disordered" evidence="1">
    <location>
        <begin position="1"/>
        <end position="29"/>
    </location>
</feature>
<evidence type="ECO:0000313" key="3">
    <source>
        <dbReference type="Proteomes" id="UP000314294"/>
    </source>
</evidence>
<dbReference type="AlphaFoldDB" id="A0A4Z2EQ99"/>
<evidence type="ECO:0000256" key="1">
    <source>
        <dbReference type="SAM" id="MobiDB-lite"/>
    </source>
</evidence>